<dbReference type="InterPro" id="IPR055179">
    <property type="entry name" value="Tex-like_central_region"/>
</dbReference>
<dbReference type="Gene3D" id="2.40.50.140">
    <property type="entry name" value="Nucleic acid-binding proteins"/>
    <property type="match status" value="1"/>
</dbReference>
<evidence type="ECO:0000259" key="8">
    <source>
        <dbReference type="Pfam" id="PF14641"/>
    </source>
</evidence>
<dbReference type="InterPro" id="IPR042066">
    <property type="entry name" value="Spt6_death-like"/>
</dbReference>
<evidence type="ECO:0000259" key="10">
    <source>
        <dbReference type="Pfam" id="PF22706"/>
    </source>
</evidence>
<dbReference type="InterPro" id="IPR012337">
    <property type="entry name" value="RNaseH-like_sf"/>
</dbReference>
<keyword evidence="12" id="KW-1185">Reference proteome</keyword>
<dbReference type="GO" id="GO:0031491">
    <property type="term" value="F:nucleosome binding"/>
    <property type="evidence" value="ECO:0007669"/>
    <property type="project" value="TreeGrafter"/>
</dbReference>
<feature type="compositionally biased region" description="Basic and acidic residues" evidence="5">
    <location>
        <begin position="10"/>
        <end position="20"/>
    </location>
</feature>
<dbReference type="Gene3D" id="3.30.420.140">
    <property type="entry name" value="YqgF/RNase H-like domain"/>
    <property type="match status" value="1"/>
</dbReference>
<dbReference type="InterPro" id="IPR010994">
    <property type="entry name" value="RuvA_2-like"/>
</dbReference>
<name>A0A922KY71_DERFA</name>
<evidence type="ECO:0000259" key="9">
    <source>
        <dbReference type="Pfam" id="PF17674"/>
    </source>
</evidence>
<proteinExistence type="inferred from homology"/>
<protein>
    <submittedName>
        <fullName evidence="11">Transcription elongation factor SPT6</fullName>
    </submittedName>
</protein>
<dbReference type="FunFam" id="1.10.10.2740:FF:000002">
    <property type="entry name" value="Transcription elongation factor Spt6"/>
    <property type="match status" value="1"/>
</dbReference>
<dbReference type="InterPro" id="IPR028088">
    <property type="entry name" value="Spt6_HTH_DNA-bd_dom"/>
</dbReference>
<dbReference type="InterPro" id="IPR041692">
    <property type="entry name" value="HHH_9"/>
</dbReference>
<feature type="domain" description="Transcription elongation factor Spt6 YqgF" evidence="7">
    <location>
        <begin position="654"/>
        <end position="794"/>
    </location>
</feature>
<dbReference type="Gene3D" id="1.10.3500.10">
    <property type="entry name" value="Tex N-terminal region-like"/>
    <property type="match status" value="1"/>
</dbReference>
<dbReference type="SUPFAM" id="SSF47781">
    <property type="entry name" value="RuvA domain 2-like"/>
    <property type="match status" value="2"/>
</dbReference>
<dbReference type="Pfam" id="PF17674">
    <property type="entry name" value="HHH_9"/>
    <property type="match status" value="1"/>
</dbReference>
<accession>A0A922KY71</accession>
<keyword evidence="11" id="KW-0648">Protein biosynthesis</keyword>
<dbReference type="AlphaFoldDB" id="A0A922KY71"/>
<feature type="region of interest" description="Disordered" evidence="5">
    <location>
        <begin position="1"/>
        <end position="26"/>
    </location>
</feature>
<comment type="caution">
    <text evidence="11">The sequence shown here is derived from an EMBL/GenBank/DDBJ whole genome shotgun (WGS) entry which is preliminary data.</text>
</comment>
<dbReference type="SUPFAM" id="SSF158832">
    <property type="entry name" value="Tex N-terminal region-like"/>
    <property type="match status" value="1"/>
</dbReference>
<comment type="subcellular location">
    <subcellularLocation>
        <location evidence="1">Nucleus</location>
    </subcellularLocation>
</comment>
<reference evidence="11" key="1">
    <citation type="submission" date="2013-05" db="EMBL/GenBank/DDBJ databases">
        <authorList>
            <person name="Yim A.K.Y."/>
            <person name="Chan T.F."/>
            <person name="Ji K.M."/>
            <person name="Liu X.Y."/>
            <person name="Zhou J.W."/>
            <person name="Li R.Q."/>
            <person name="Yang K.Y."/>
            <person name="Li J."/>
            <person name="Li M."/>
            <person name="Law P.T.W."/>
            <person name="Wu Y.L."/>
            <person name="Cai Z.L."/>
            <person name="Qin H."/>
            <person name="Bao Y."/>
            <person name="Leung R.K.K."/>
            <person name="Ng P.K.S."/>
            <person name="Zou J."/>
            <person name="Zhong X.J."/>
            <person name="Ran P.X."/>
            <person name="Zhong N.S."/>
            <person name="Liu Z.G."/>
            <person name="Tsui S.K.W."/>
        </authorList>
    </citation>
    <scope>NUCLEOTIDE SEQUENCE</scope>
    <source>
        <strain evidence="11">Derf</strain>
        <tissue evidence="11">Whole organism</tissue>
    </source>
</reference>
<dbReference type="Pfam" id="PF14635">
    <property type="entry name" value="HHH_7"/>
    <property type="match status" value="1"/>
</dbReference>
<dbReference type="InterPro" id="IPR012340">
    <property type="entry name" value="NA-bd_OB-fold"/>
</dbReference>
<keyword evidence="3" id="KW-0804">Transcription</keyword>
<gene>
    <name evidence="11" type="primary">SUPT6H_2</name>
    <name evidence="11" type="ORF">DERF_015847</name>
</gene>
<feature type="domain" description="HHH" evidence="9">
    <location>
        <begin position="918"/>
        <end position="1001"/>
    </location>
</feature>
<dbReference type="GO" id="GO:0042393">
    <property type="term" value="F:histone binding"/>
    <property type="evidence" value="ECO:0007669"/>
    <property type="project" value="TreeGrafter"/>
</dbReference>
<dbReference type="InterPro" id="IPR037027">
    <property type="entry name" value="YqgF/RNaseH-like_dom_sf"/>
</dbReference>
<dbReference type="Pfam" id="PF14641">
    <property type="entry name" value="HTH_44"/>
    <property type="match status" value="1"/>
</dbReference>
<evidence type="ECO:0000256" key="5">
    <source>
        <dbReference type="SAM" id="MobiDB-lite"/>
    </source>
</evidence>
<feature type="domain" description="Transcription elongation factor Spt6 helix-hairpin-helix motif" evidence="6">
    <location>
        <begin position="798"/>
        <end position="901"/>
    </location>
</feature>
<dbReference type="InterPro" id="IPR023319">
    <property type="entry name" value="Tex-like_HTH_dom_sf"/>
</dbReference>
<dbReference type="GO" id="GO:0034728">
    <property type="term" value="P:nucleosome organization"/>
    <property type="evidence" value="ECO:0007669"/>
    <property type="project" value="TreeGrafter"/>
</dbReference>
<evidence type="ECO:0000259" key="7">
    <source>
        <dbReference type="Pfam" id="PF14639"/>
    </source>
</evidence>
<keyword evidence="11" id="KW-0251">Elongation factor</keyword>
<evidence type="ECO:0000256" key="3">
    <source>
        <dbReference type="ARBA" id="ARBA00023163"/>
    </source>
</evidence>
<dbReference type="Gene3D" id="1.10.10.650">
    <property type="entry name" value="RuvA domain 2-like"/>
    <property type="match status" value="1"/>
</dbReference>
<dbReference type="GO" id="GO:0008023">
    <property type="term" value="C:transcription elongation factor complex"/>
    <property type="evidence" value="ECO:0007669"/>
    <property type="project" value="TreeGrafter"/>
</dbReference>
<dbReference type="InterPro" id="IPR032706">
    <property type="entry name" value="Spt6_HHH"/>
</dbReference>
<reference evidence="11" key="2">
    <citation type="journal article" date="2022" name="Res Sq">
        <title>Comparative Genomics Reveals Insights into the Divergent Evolution of Astigmatic Mites and Household Pest Adaptations.</title>
        <authorList>
            <person name="Xiong Q."/>
            <person name="Wan A.T.-Y."/>
            <person name="Liu X.-Y."/>
            <person name="Fung C.S.-H."/>
            <person name="Xiao X."/>
            <person name="Malainual N."/>
            <person name="Hou J."/>
            <person name="Wang L."/>
            <person name="Wang M."/>
            <person name="Yang K."/>
            <person name="Cui Y."/>
            <person name="Leung E."/>
            <person name="Nong W."/>
            <person name="Shin S.-K."/>
            <person name="Au S."/>
            <person name="Jeong K.Y."/>
            <person name="Chew F.T."/>
            <person name="Hui J."/>
            <person name="Leung T.F."/>
            <person name="Tungtrongchitr A."/>
            <person name="Zhong N."/>
            <person name="Liu Z."/>
            <person name="Tsui S."/>
        </authorList>
    </citation>
    <scope>NUCLEOTIDE SEQUENCE</scope>
    <source>
        <strain evidence="11">Derf</strain>
        <tissue evidence="11">Whole organism</tissue>
    </source>
</reference>
<dbReference type="InterPro" id="IPR017072">
    <property type="entry name" value="TF_Spt6"/>
</dbReference>
<evidence type="ECO:0000256" key="2">
    <source>
        <dbReference type="ARBA" id="ARBA00009253"/>
    </source>
</evidence>
<evidence type="ECO:0000256" key="1">
    <source>
        <dbReference type="ARBA" id="ARBA00004123"/>
    </source>
</evidence>
<dbReference type="Pfam" id="PF14639">
    <property type="entry name" value="YqgF"/>
    <property type="match status" value="1"/>
</dbReference>
<dbReference type="FunFam" id="1.10.10.650:FF:000002">
    <property type="entry name" value="Transcription elongation factor spt6"/>
    <property type="match status" value="1"/>
</dbReference>
<dbReference type="InterPro" id="IPR023323">
    <property type="entry name" value="Tex-like_dom_sf"/>
</dbReference>
<feature type="region of interest" description="Disordered" evidence="5">
    <location>
        <begin position="102"/>
        <end position="125"/>
    </location>
</feature>
<feature type="domain" description="Tex-like central region" evidence="10">
    <location>
        <begin position="432"/>
        <end position="608"/>
    </location>
</feature>
<keyword evidence="4" id="KW-0539">Nucleus</keyword>
<evidence type="ECO:0000313" key="12">
    <source>
        <dbReference type="Proteomes" id="UP000790347"/>
    </source>
</evidence>
<dbReference type="EMBL" id="ASGP02000009">
    <property type="protein sequence ID" value="KAH9491112.1"/>
    <property type="molecule type" value="Genomic_DNA"/>
</dbReference>
<dbReference type="InterPro" id="IPR028231">
    <property type="entry name" value="Spt6_YqgF"/>
</dbReference>
<evidence type="ECO:0000259" key="6">
    <source>
        <dbReference type="Pfam" id="PF14635"/>
    </source>
</evidence>
<sequence>MANLMKKKSKNGDDNERNEVDLDLDDDDDDYGLFEDNLCCRIKRRKNQYCHLRQIENDDEDDDCNLIAKKLFVIDDIDNFNAELQISNQNIHNLVDDRFDRIDSETDEDSNDDIEDESDKHDRNQLSTKSLYEIYEPIEIEHNYLAKSDNKIRTTNIPERFQTRSIPVTKAKANEIRKESQWIYRNLYEIPTITKQDKSVEVPQPLAGTTKPRSAMNAIYRILNCIRNEKLSIPFLAYYRKEEYSPDLSINDLWLIFNWDEKWCKLNQRKQNLIELLNNMQEYQLYEMMNKPNESLPDDFRCITHMDIQNVQHSIQSFEEFNDYYIHFQLYYGDELTKMNQFLVEQERNTIECGDQNQNQELGANQTNNVNEEFEKNVTIRFRRFKSTKKDTYPFCRRSGIGKMATKFGLKPEQFGENISGNYRKHKIEQYENYPLEMAQKYVSKCFNTAENVLHAATFMVGKQLSCDPLVRKTVRQMFYERATVTVKPTKKGQKEIDESHACYTMKYLRNKPISSFTGEQFIHLNAAKNNDLVNMIISLNNNKDNLANNEKPFEQYFNEIKYLYQKDEFRKTVHDWNEQRSKALYIAFDRFLYPDLVKEFIAKILTETQHTIIQHCANKLASYLAIGPYVPNFVQAENNHNDYDDDDFSIRNGIRIIGFAYSHCEEEASYCALIDGDGHLVDFIKLKWTSHEKDYDKLQKFIVDKKPHVIALGTHTVVIKHIRNEIIAMIRNLHETKKFPLINVELIDSELSSIFMNSKQAETDFHDHPLKLRQAISLARQLQNPLLEFAQLCTVDEEILCLKFHPLQDIVSNKTLLNALYAEFVNRVNDVGVDINQCLVHPYKSSIVQFIAGFGPHKASQLFRTLKKQQPPLLMNRAQLYEKCKIDENIFINCAGFIRINKDSFSTDFDNDTCIEFLDSTRIHPESYRWAWKMAIDALHHEECDDHVVKEFEEIIENPKKLYNIDLDKFNEKLHQQGYNHGKQTLQDIRSELIDRYKDRRIPYQPPNNEEMFQLLTKENRSTLYIGRLIQVRVIDIVRQKPTTEQLKQAKPIHVKNELWKCSLCLKNYCNDFTKVWDHINENQCPGQAIAVRVCLENDLTGIIWLEFLSDNHVIDPLTRVKADKLIHCRILKLDMERFSLELTCRTSDLNNVDNRFKLVKDNHYDFDEENCDLKKKKLEKKNLKFKTK</sequence>
<dbReference type="GO" id="GO:0003746">
    <property type="term" value="F:translation elongation factor activity"/>
    <property type="evidence" value="ECO:0007669"/>
    <property type="project" value="UniProtKB-KW"/>
</dbReference>
<evidence type="ECO:0000313" key="11">
    <source>
        <dbReference type="EMBL" id="KAH9491112.1"/>
    </source>
</evidence>
<dbReference type="Gene3D" id="1.10.10.2740">
    <property type="entry name" value="Spt6, Death-like domain"/>
    <property type="match status" value="1"/>
</dbReference>
<dbReference type="PANTHER" id="PTHR10145:SF6">
    <property type="entry name" value="TRANSCRIPTION ELONGATION FACTOR SPT6"/>
    <property type="match status" value="1"/>
</dbReference>
<dbReference type="SUPFAM" id="SSF53098">
    <property type="entry name" value="Ribonuclease H-like"/>
    <property type="match status" value="1"/>
</dbReference>
<evidence type="ECO:0000256" key="4">
    <source>
        <dbReference type="ARBA" id="ARBA00023242"/>
    </source>
</evidence>
<comment type="similarity">
    <text evidence="2">Belongs to the SPT6 family.</text>
</comment>
<dbReference type="GO" id="GO:0140673">
    <property type="term" value="P:transcription elongation-coupled chromatin remodeling"/>
    <property type="evidence" value="ECO:0007669"/>
    <property type="project" value="InterPro"/>
</dbReference>
<dbReference type="GO" id="GO:0003677">
    <property type="term" value="F:DNA binding"/>
    <property type="evidence" value="ECO:0007669"/>
    <property type="project" value="InterPro"/>
</dbReference>
<dbReference type="Pfam" id="PF22706">
    <property type="entry name" value="Tex_central_region"/>
    <property type="match status" value="1"/>
</dbReference>
<dbReference type="Gene3D" id="1.10.150.850">
    <property type="entry name" value="Spt6, helix-hairpin-helix domain"/>
    <property type="match status" value="1"/>
</dbReference>
<feature type="compositionally biased region" description="Acidic residues" evidence="5">
    <location>
        <begin position="105"/>
        <end position="117"/>
    </location>
</feature>
<dbReference type="Proteomes" id="UP000790347">
    <property type="component" value="Unassembled WGS sequence"/>
</dbReference>
<organism evidence="11 12">
    <name type="scientific">Dermatophagoides farinae</name>
    <name type="common">American house dust mite</name>
    <dbReference type="NCBI Taxonomy" id="6954"/>
    <lineage>
        <taxon>Eukaryota</taxon>
        <taxon>Metazoa</taxon>
        <taxon>Ecdysozoa</taxon>
        <taxon>Arthropoda</taxon>
        <taxon>Chelicerata</taxon>
        <taxon>Arachnida</taxon>
        <taxon>Acari</taxon>
        <taxon>Acariformes</taxon>
        <taxon>Sarcoptiformes</taxon>
        <taxon>Astigmata</taxon>
        <taxon>Psoroptidia</taxon>
        <taxon>Analgoidea</taxon>
        <taxon>Pyroglyphidae</taxon>
        <taxon>Dermatophagoidinae</taxon>
        <taxon>Dermatophagoides</taxon>
    </lineage>
</organism>
<feature type="domain" description="Helix-turn-helix DNA-binding" evidence="8">
    <location>
        <begin position="170"/>
        <end position="281"/>
    </location>
</feature>
<dbReference type="PANTHER" id="PTHR10145">
    <property type="entry name" value="TRANSCRIPTION ELONGATION FACTOR SPT6"/>
    <property type="match status" value="1"/>
</dbReference>